<keyword evidence="1" id="KW-0732">Signal</keyword>
<dbReference type="Proteomes" id="UP000198287">
    <property type="component" value="Unassembled WGS sequence"/>
</dbReference>
<gene>
    <name evidence="2" type="ORF">Fcan01_17597</name>
</gene>
<sequence length="287" mass="32706">MEFRNFFIISVLLATQCFAALQKAKKPELNPRLGHNQEKIRTIFSSILPIDFRYSYSTSGNDYNAQFRPRGENETSEDDTQLNPTITRINLKFLKLTALNDTNLRCGSLKVTGKIGVEFLDSRLAYDAPDGIKFVEFSEASDQLWFPRLNIGGKYLRLNNRDRYNGYNSQNDQFETHARAWISPEGLVYHDVAFERELTSCKVGAENSNGMEFEMQILSDKDLVDDVQLEWAPKNAVNAKEESIKSINGMDYKVSVTHDKCKLVENFGSFGEQEFGCLTSYIVLGKI</sequence>
<organism evidence="2 3">
    <name type="scientific">Folsomia candida</name>
    <name type="common">Springtail</name>
    <dbReference type="NCBI Taxonomy" id="158441"/>
    <lineage>
        <taxon>Eukaryota</taxon>
        <taxon>Metazoa</taxon>
        <taxon>Ecdysozoa</taxon>
        <taxon>Arthropoda</taxon>
        <taxon>Hexapoda</taxon>
        <taxon>Collembola</taxon>
        <taxon>Entomobryomorpha</taxon>
        <taxon>Isotomoidea</taxon>
        <taxon>Isotomidae</taxon>
        <taxon>Proisotominae</taxon>
        <taxon>Folsomia</taxon>
    </lineage>
</organism>
<feature type="chain" id="PRO_5012466143" evidence="1">
    <location>
        <begin position="20"/>
        <end position="287"/>
    </location>
</feature>
<name>A0A226DRQ8_FOLCA</name>
<dbReference type="AlphaFoldDB" id="A0A226DRQ8"/>
<dbReference type="EMBL" id="LNIX01000013">
    <property type="protein sequence ID" value="OXA47698.1"/>
    <property type="molecule type" value="Genomic_DNA"/>
</dbReference>
<proteinExistence type="predicted"/>
<protein>
    <submittedName>
        <fullName evidence="2">Uncharacterized protein</fullName>
    </submittedName>
</protein>
<dbReference type="GO" id="GO:0016020">
    <property type="term" value="C:membrane"/>
    <property type="evidence" value="ECO:0007669"/>
    <property type="project" value="InterPro"/>
</dbReference>
<dbReference type="Gene3D" id="2.70.170.10">
    <property type="entry name" value="Neurotransmitter-gated ion-channel ligand-binding domain"/>
    <property type="match status" value="1"/>
</dbReference>
<evidence type="ECO:0000313" key="2">
    <source>
        <dbReference type="EMBL" id="OXA47698.1"/>
    </source>
</evidence>
<comment type="caution">
    <text evidence="2">The sequence shown here is derived from an EMBL/GenBank/DDBJ whole genome shotgun (WGS) entry which is preliminary data.</text>
</comment>
<feature type="signal peptide" evidence="1">
    <location>
        <begin position="1"/>
        <end position="19"/>
    </location>
</feature>
<evidence type="ECO:0000256" key="1">
    <source>
        <dbReference type="SAM" id="SignalP"/>
    </source>
</evidence>
<evidence type="ECO:0000313" key="3">
    <source>
        <dbReference type="Proteomes" id="UP000198287"/>
    </source>
</evidence>
<reference evidence="2 3" key="1">
    <citation type="submission" date="2015-12" db="EMBL/GenBank/DDBJ databases">
        <title>The genome of Folsomia candida.</title>
        <authorList>
            <person name="Faddeeva A."/>
            <person name="Derks M.F."/>
            <person name="Anvar Y."/>
            <person name="Smit S."/>
            <person name="Van Straalen N."/>
            <person name="Roelofs D."/>
        </authorList>
    </citation>
    <scope>NUCLEOTIDE SEQUENCE [LARGE SCALE GENOMIC DNA]</scope>
    <source>
        <strain evidence="2 3">VU population</strain>
        <tissue evidence="2">Whole body</tissue>
    </source>
</reference>
<dbReference type="InterPro" id="IPR036734">
    <property type="entry name" value="Neur_chan_lig-bd_sf"/>
</dbReference>
<keyword evidence="3" id="KW-1185">Reference proteome</keyword>
<dbReference type="GO" id="GO:0005230">
    <property type="term" value="F:extracellular ligand-gated monoatomic ion channel activity"/>
    <property type="evidence" value="ECO:0007669"/>
    <property type="project" value="InterPro"/>
</dbReference>
<accession>A0A226DRQ8</accession>